<feature type="domain" description="FecR protein" evidence="2">
    <location>
        <begin position="125"/>
        <end position="214"/>
    </location>
</feature>
<dbReference type="PANTHER" id="PTHR30273">
    <property type="entry name" value="PERIPLASMIC SIGNAL SENSOR AND SIGMA FACTOR ACTIVATOR FECR-RELATED"/>
    <property type="match status" value="1"/>
</dbReference>
<dbReference type="InterPro" id="IPR006860">
    <property type="entry name" value="FecR"/>
</dbReference>
<keyword evidence="5" id="KW-1185">Reference proteome</keyword>
<dbReference type="GO" id="GO:0016989">
    <property type="term" value="F:sigma factor antagonist activity"/>
    <property type="evidence" value="ECO:0007669"/>
    <property type="project" value="TreeGrafter"/>
</dbReference>
<feature type="transmembrane region" description="Helical" evidence="1">
    <location>
        <begin position="95"/>
        <end position="118"/>
    </location>
</feature>
<dbReference type="Gene3D" id="2.60.120.1440">
    <property type="match status" value="1"/>
</dbReference>
<accession>A0A9X1T223</accession>
<organism evidence="4 5">
    <name type="scientific">Rhizobium quercicola</name>
    <dbReference type="NCBI Taxonomy" id="2901226"/>
    <lineage>
        <taxon>Bacteria</taxon>
        <taxon>Pseudomonadati</taxon>
        <taxon>Pseudomonadota</taxon>
        <taxon>Alphaproteobacteria</taxon>
        <taxon>Hyphomicrobiales</taxon>
        <taxon>Rhizobiaceae</taxon>
        <taxon>Rhizobium/Agrobacterium group</taxon>
        <taxon>Rhizobium</taxon>
    </lineage>
</organism>
<evidence type="ECO:0000313" key="4">
    <source>
        <dbReference type="EMBL" id="MCD7111326.1"/>
    </source>
</evidence>
<reference evidence="4" key="1">
    <citation type="submission" date="2021-12" db="EMBL/GenBank/DDBJ databases">
        <authorList>
            <person name="Li Y."/>
        </authorList>
    </citation>
    <scope>NUCLEOTIDE SEQUENCE</scope>
    <source>
        <strain evidence="4">DKSPLA3</strain>
    </source>
</reference>
<dbReference type="Pfam" id="PF16220">
    <property type="entry name" value="DUF4880"/>
    <property type="match status" value="1"/>
</dbReference>
<dbReference type="PIRSF" id="PIRSF018266">
    <property type="entry name" value="FecR"/>
    <property type="match status" value="1"/>
</dbReference>
<dbReference type="Pfam" id="PF04773">
    <property type="entry name" value="FecR"/>
    <property type="match status" value="1"/>
</dbReference>
<evidence type="ECO:0000256" key="1">
    <source>
        <dbReference type="SAM" id="Phobius"/>
    </source>
</evidence>
<proteinExistence type="predicted"/>
<evidence type="ECO:0000259" key="2">
    <source>
        <dbReference type="Pfam" id="PF04773"/>
    </source>
</evidence>
<dbReference type="InterPro" id="IPR032623">
    <property type="entry name" value="FecR_N"/>
</dbReference>
<dbReference type="PANTHER" id="PTHR30273:SF2">
    <property type="entry name" value="PROTEIN FECR"/>
    <property type="match status" value="1"/>
</dbReference>
<name>A0A9X1T223_9HYPH</name>
<protein>
    <submittedName>
        <fullName evidence="4">FecR family protein</fullName>
    </submittedName>
</protein>
<dbReference type="Proteomes" id="UP001139089">
    <property type="component" value="Unassembled WGS sequence"/>
</dbReference>
<dbReference type="RefSeq" id="WP_231816411.1">
    <property type="nucleotide sequence ID" value="NZ_JAJOZR010000015.1"/>
</dbReference>
<sequence>MTSNPPLPDAVLGEATDWFLAMRDRPDCLETRAAFQRWLSASEENAAAWRQIEKAWALLGDTRPAYAEDWETVATGIAAVVPFTAKRPEPRRKRLAGAAMLAAAACAVSFLAGPALLLHLRADEVTASGESRRVVLADGTTVDMSGGTAFAVTIANHKRHIELLKGEAFFDVTHDADRPFTIDADGVTVAVLGTAFDVQTGVHETTVELARGSVAISYDGESQRSTFELSPGETAAIDRETGTAIRGTADIEEMGAWRSGKLFIDDVTIASAIERIRRFHPAWITIADGALGSLRVTGLYDLRDPDRALEALVRPFGGKVRAVTPYARIVSRY</sequence>
<gene>
    <name evidence="4" type="ORF">LRX75_20000</name>
</gene>
<evidence type="ECO:0000259" key="3">
    <source>
        <dbReference type="Pfam" id="PF16220"/>
    </source>
</evidence>
<evidence type="ECO:0000313" key="5">
    <source>
        <dbReference type="Proteomes" id="UP001139089"/>
    </source>
</evidence>
<dbReference type="AlphaFoldDB" id="A0A9X1T223"/>
<dbReference type="EMBL" id="JAJOZR010000015">
    <property type="protein sequence ID" value="MCD7111326.1"/>
    <property type="molecule type" value="Genomic_DNA"/>
</dbReference>
<keyword evidence="1" id="KW-1133">Transmembrane helix</keyword>
<comment type="caution">
    <text evidence="4">The sequence shown here is derived from an EMBL/GenBank/DDBJ whole genome shotgun (WGS) entry which is preliminary data.</text>
</comment>
<keyword evidence="1" id="KW-0812">Transmembrane</keyword>
<keyword evidence="1" id="KW-0472">Membrane</keyword>
<dbReference type="InterPro" id="IPR012373">
    <property type="entry name" value="Ferrdict_sens_TM"/>
</dbReference>
<feature type="domain" description="FecR N-terminal" evidence="3">
    <location>
        <begin position="14"/>
        <end position="54"/>
    </location>
</feature>